<dbReference type="Pfam" id="PF00144">
    <property type="entry name" value="Beta-lactamase"/>
    <property type="match status" value="1"/>
</dbReference>
<evidence type="ECO:0000313" key="3">
    <source>
        <dbReference type="Proteomes" id="UP000544095"/>
    </source>
</evidence>
<organism evidence="2 3">
    <name type="scientific">Fusarium pseudoanthophilum</name>
    <dbReference type="NCBI Taxonomy" id="48495"/>
    <lineage>
        <taxon>Eukaryota</taxon>
        <taxon>Fungi</taxon>
        <taxon>Dikarya</taxon>
        <taxon>Ascomycota</taxon>
        <taxon>Pezizomycotina</taxon>
        <taxon>Sordariomycetes</taxon>
        <taxon>Hypocreomycetidae</taxon>
        <taxon>Hypocreales</taxon>
        <taxon>Nectriaceae</taxon>
        <taxon>Fusarium</taxon>
        <taxon>Fusarium fujikuroi species complex</taxon>
    </lineage>
</organism>
<keyword evidence="3" id="KW-1185">Reference proteome</keyword>
<dbReference type="PANTHER" id="PTHR43283:SF3">
    <property type="entry name" value="BETA-LACTAMASE FAMILY PROTEIN (AFU_ORTHOLOGUE AFUA_5G07500)"/>
    <property type="match status" value="1"/>
</dbReference>
<dbReference type="InterPro" id="IPR050789">
    <property type="entry name" value="Diverse_Enzym_Activities"/>
</dbReference>
<accession>A0A8H5UUS1</accession>
<name>A0A8H5UUS1_9HYPO</name>
<evidence type="ECO:0000313" key="2">
    <source>
        <dbReference type="EMBL" id="KAF5598144.1"/>
    </source>
</evidence>
<protein>
    <submittedName>
        <fullName evidence="2">Beta-lactamase transpeptidase</fullName>
    </submittedName>
</protein>
<dbReference type="InterPro" id="IPR001466">
    <property type="entry name" value="Beta-lactam-related"/>
</dbReference>
<gene>
    <name evidence="2" type="ORF">FPANT_3908</name>
</gene>
<feature type="domain" description="Beta-lactamase-related" evidence="1">
    <location>
        <begin position="24"/>
        <end position="305"/>
    </location>
</feature>
<reference evidence="2 3" key="1">
    <citation type="submission" date="2020-05" db="EMBL/GenBank/DDBJ databases">
        <title>Identification and distribution of gene clusters putatively required for synthesis of sphingolipid metabolism inhibitors in phylogenetically diverse species of the filamentous fungus Fusarium.</title>
        <authorList>
            <person name="Kim H.-S."/>
            <person name="Busman M."/>
            <person name="Brown D.W."/>
            <person name="Divon H."/>
            <person name="Uhlig S."/>
            <person name="Proctor R.H."/>
        </authorList>
    </citation>
    <scope>NUCLEOTIDE SEQUENCE [LARGE SCALE GENOMIC DNA]</scope>
    <source>
        <strain evidence="2 3">NRRL 25211</strain>
    </source>
</reference>
<dbReference type="Gene3D" id="3.40.710.10">
    <property type="entry name" value="DD-peptidase/beta-lactamase superfamily"/>
    <property type="match status" value="1"/>
</dbReference>
<dbReference type="Proteomes" id="UP000544095">
    <property type="component" value="Unassembled WGS sequence"/>
</dbReference>
<comment type="caution">
    <text evidence="2">The sequence shown here is derived from an EMBL/GenBank/DDBJ whole genome shotgun (WGS) entry which is preliminary data.</text>
</comment>
<dbReference type="AlphaFoldDB" id="A0A8H5UUS1"/>
<proteinExistence type="predicted"/>
<dbReference type="SUPFAM" id="SSF56601">
    <property type="entry name" value="beta-lactamase/transpeptidase-like"/>
    <property type="match status" value="1"/>
</dbReference>
<dbReference type="EMBL" id="JAAOAR010000175">
    <property type="protein sequence ID" value="KAF5598144.1"/>
    <property type="molecule type" value="Genomic_DNA"/>
</dbReference>
<sequence length="416" mass="46542">MPLLSPSTTKKLKAKLDGFTQDPQGIPGLVYVVINRDGEHILKHASGVRGLGSPDIMSLDTTFWIASCTKLVTTIAAMQLVESGNVSLDSEDDIQHILPELSRLMVLKEDRNGVLGLVEQERKITLRMLLSHTAGFGYSFSNAKLKRWYDPIGINEFDCQDWDIFSQPLVNQPGTVWEYGVGIDWAGRFVERVSGLSLDEYCHLHIFQPLGVSRTTFFPTKEMKENLAFIHRRRLDGSVRLYEHGHLFRKPLMASADTSRETILNSGGAGLFSNPVEYCKILAMLLNQGKDSQTSRRILKTETVQGIFPCLCSVDEMLKTELEMFTNQIPQFPDFARNLQPPCKPDLVNDANETYFQPGDPPQGWGLSFFSLLHPSETGRATGTAWWSGLVNLIWWADLKSGIGGMLATQMLPFNG</sequence>
<evidence type="ECO:0000259" key="1">
    <source>
        <dbReference type="Pfam" id="PF00144"/>
    </source>
</evidence>
<dbReference type="InterPro" id="IPR012338">
    <property type="entry name" value="Beta-lactam/transpept-like"/>
</dbReference>
<dbReference type="PANTHER" id="PTHR43283">
    <property type="entry name" value="BETA-LACTAMASE-RELATED"/>
    <property type="match status" value="1"/>
</dbReference>